<dbReference type="KEGG" id="ssck:SPSK_09942"/>
<evidence type="ECO:0000256" key="1">
    <source>
        <dbReference type="SAM" id="MobiDB-lite"/>
    </source>
</evidence>
<dbReference type="Proteomes" id="UP000033710">
    <property type="component" value="Unassembled WGS sequence"/>
</dbReference>
<proteinExistence type="predicted"/>
<reference evidence="2 3" key="2">
    <citation type="journal article" date="2015" name="Eukaryot. Cell">
        <title>Asexual propagation of a virulent clone complex in a human and feline outbreak of sporotrichosis.</title>
        <authorList>
            <person name="Teixeira Mde M."/>
            <person name="Rodrigues A.M."/>
            <person name="Tsui C.K."/>
            <person name="de Almeida L.G."/>
            <person name="Van Diepeningen A.D."/>
            <person name="van den Ende B.G."/>
            <person name="Fernandes G.F."/>
            <person name="Kano R."/>
            <person name="Hamelin R.C."/>
            <person name="Lopes-Bezerra L.M."/>
            <person name="Vasconcelos A.T."/>
            <person name="de Hoog S."/>
            <person name="de Camargo Z.P."/>
            <person name="Felipe M.S."/>
        </authorList>
    </citation>
    <scope>NUCLEOTIDE SEQUENCE [LARGE SCALE GENOMIC DNA]</scope>
    <source>
        <strain evidence="2 3">1099-18</strain>
    </source>
</reference>
<comment type="caution">
    <text evidence="2">The sequence shown here is derived from an EMBL/GenBank/DDBJ whole genome shotgun (WGS) entry which is preliminary data.</text>
</comment>
<evidence type="ECO:0000313" key="3">
    <source>
        <dbReference type="Proteomes" id="UP000033710"/>
    </source>
</evidence>
<feature type="region of interest" description="Disordered" evidence="1">
    <location>
        <begin position="111"/>
        <end position="145"/>
    </location>
</feature>
<dbReference type="EMBL" id="AXCR01000007">
    <property type="protein sequence ID" value="KJR85038.1"/>
    <property type="molecule type" value="Genomic_DNA"/>
</dbReference>
<dbReference type="GeneID" id="27671786"/>
<sequence length="165" mass="17515">MPPPLPLPPLPAPAQWNSPKSPTSGTMAVISCKIRNATTCDTGASLSRRVYFCSDLGSRDKTRSRREACAASFVDGVGGAVDLGGGSVLYWRDVRGGRSRTVRRATVFAGRHSPVKRTPAGLADHADAEKRRPTPGNRGSDMSEGCLDTTKGIIDTNWATVLCCV</sequence>
<accession>A0A0F2M5R1</accession>
<dbReference type="VEuPathDB" id="FungiDB:SPSK_09942"/>
<reference evidence="2 3" key="1">
    <citation type="journal article" date="2014" name="BMC Genomics">
        <title>Comparative genomics of the major fungal agents of human and animal Sporotrichosis: Sporothrix schenckii and Sporothrix brasiliensis.</title>
        <authorList>
            <person name="Teixeira M.M."/>
            <person name="de Almeida L.G."/>
            <person name="Kubitschek-Barreira P."/>
            <person name="Alves F.L."/>
            <person name="Kioshima E.S."/>
            <person name="Abadio A.K."/>
            <person name="Fernandes L."/>
            <person name="Derengowski L.S."/>
            <person name="Ferreira K.S."/>
            <person name="Souza R.C."/>
            <person name="Ruiz J.C."/>
            <person name="de Andrade N.C."/>
            <person name="Paes H.C."/>
            <person name="Nicola A.M."/>
            <person name="Albuquerque P."/>
            <person name="Gerber A.L."/>
            <person name="Martins V.P."/>
            <person name="Peconick L.D."/>
            <person name="Neto A.V."/>
            <person name="Chaucanez C.B."/>
            <person name="Silva P.A."/>
            <person name="Cunha O.L."/>
            <person name="de Oliveira F.F."/>
            <person name="dos Santos T.C."/>
            <person name="Barros A.L."/>
            <person name="Soares M.A."/>
            <person name="de Oliveira L.M."/>
            <person name="Marini M.M."/>
            <person name="Villalobos-Duno H."/>
            <person name="Cunha M.M."/>
            <person name="de Hoog S."/>
            <person name="da Silveira J.F."/>
            <person name="Henrissat B."/>
            <person name="Nino-Vega G.A."/>
            <person name="Cisalpino P.S."/>
            <person name="Mora-Montes H.M."/>
            <person name="Almeida S.R."/>
            <person name="Stajich J.E."/>
            <person name="Lopes-Bezerra L.M."/>
            <person name="Vasconcelos A.T."/>
            <person name="Felipe M.S."/>
        </authorList>
    </citation>
    <scope>NUCLEOTIDE SEQUENCE [LARGE SCALE GENOMIC DNA]</scope>
    <source>
        <strain evidence="2 3">1099-18</strain>
    </source>
</reference>
<gene>
    <name evidence="2" type="ORF">SPSK_09942</name>
</gene>
<dbReference type="RefSeq" id="XP_016587714.1">
    <property type="nucleotide sequence ID" value="XM_016736509.1"/>
</dbReference>
<protein>
    <submittedName>
        <fullName evidence="2">Uncharacterized protein</fullName>
    </submittedName>
</protein>
<feature type="compositionally biased region" description="Pro residues" evidence="1">
    <location>
        <begin position="1"/>
        <end position="12"/>
    </location>
</feature>
<name>A0A0F2M5R1_SPOSC</name>
<organism evidence="2 3">
    <name type="scientific">Sporothrix schenckii 1099-18</name>
    <dbReference type="NCBI Taxonomy" id="1397361"/>
    <lineage>
        <taxon>Eukaryota</taxon>
        <taxon>Fungi</taxon>
        <taxon>Dikarya</taxon>
        <taxon>Ascomycota</taxon>
        <taxon>Pezizomycotina</taxon>
        <taxon>Sordariomycetes</taxon>
        <taxon>Sordariomycetidae</taxon>
        <taxon>Ophiostomatales</taxon>
        <taxon>Ophiostomataceae</taxon>
        <taxon>Sporothrix</taxon>
    </lineage>
</organism>
<evidence type="ECO:0000313" key="2">
    <source>
        <dbReference type="EMBL" id="KJR85038.1"/>
    </source>
</evidence>
<dbReference type="AlphaFoldDB" id="A0A0F2M5R1"/>
<feature type="region of interest" description="Disordered" evidence="1">
    <location>
        <begin position="1"/>
        <end position="22"/>
    </location>
</feature>